<dbReference type="AlphaFoldDB" id="A0A2G2V556"/>
<dbReference type="Proteomes" id="UP000224567">
    <property type="component" value="Unassembled WGS sequence"/>
</dbReference>
<feature type="region of interest" description="Disordered" evidence="1">
    <location>
        <begin position="26"/>
        <end position="51"/>
    </location>
</feature>
<proteinExistence type="predicted"/>
<dbReference type="STRING" id="33114.A0A2G2V556"/>
<protein>
    <submittedName>
        <fullName evidence="2">Uncharacterized protein</fullName>
    </submittedName>
</protein>
<name>A0A2G2V556_CAPBA</name>
<evidence type="ECO:0000313" key="2">
    <source>
        <dbReference type="EMBL" id="PHT28079.1"/>
    </source>
</evidence>
<evidence type="ECO:0000313" key="3">
    <source>
        <dbReference type="Proteomes" id="UP000224567"/>
    </source>
</evidence>
<evidence type="ECO:0000256" key="1">
    <source>
        <dbReference type="SAM" id="MobiDB-lite"/>
    </source>
</evidence>
<sequence length="111" mass="12376">MFLLDIHNENMISNMRQELLRPKLEEREKKKSEQRCILQSPGSMGNNLSTSPKIVKGSLGVTGKVSVIGGHGFTPWKQPLAEMQGWAFAGTVLHRLAPLWVAACGLEFTWD</sequence>
<accession>A0A2G2V556</accession>
<comment type="caution">
    <text evidence="2">The sequence shown here is derived from an EMBL/GenBank/DDBJ whole genome shotgun (WGS) entry which is preliminary data.</text>
</comment>
<reference evidence="2 3" key="1">
    <citation type="journal article" date="2017" name="Genome Biol.">
        <title>New reference genome sequences of hot pepper reveal the massive evolution of plant disease-resistance genes by retroduplication.</title>
        <authorList>
            <person name="Kim S."/>
            <person name="Park J."/>
            <person name="Yeom S.I."/>
            <person name="Kim Y.M."/>
            <person name="Seo E."/>
            <person name="Kim K.T."/>
            <person name="Kim M.S."/>
            <person name="Lee J.M."/>
            <person name="Cheong K."/>
            <person name="Shin H.S."/>
            <person name="Kim S.B."/>
            <person name="Han K."/>
            <person name="Lee J."/>
            <person name="Park M."/>
            <person name="Lee H.A."/>
            <person name="Lee H.Y."/>
            <person name="Lee Y."/>
            <person name="Oh S."/>
            <person name="Lee J.H."/>
            <person name="Choi E."/>
            <person name="Choi E."/>
            <person name="Lee S.E."/>
            <person name="Jeon J."/>
            <person name="Kim H."/>
            <person name="Choi G."/>
            <person name="Song H."/>
            <person name="Lee J."/>
            <person name="Lee S.C."/>
            <person name="Kwon J.K."/>
            <person name="Lee H.Y."/>
            <person name="Koo N."/>
            <person name="Hong Y."/>
            <person name="Kim R.W."/>
            <person name="Kang W.H."/>
            <person name="Huh J.H."/>
            <person name="Kang B.C."/>
            <person name="Yang T.J."/>
            <person name="Lee Y.H."/>
            <person name="Bennetzen J.L."/>
            <person name="Choi D."/>
        </authorList>
    </citation>
    <scope>NUCLEOTIDE SEQUENCE [LARGE SCALE GENOMIC DNA]</scope>
    <source>
        <strain evidence="3">cv. PBC81</strain>
    </source>
</reference>
<gene>
    <name evidence="2" type="ORF">CQW23_32326</name>
</gene>
<reference evidence="3" key="2">
    <citation type="journal article" date="2017" name="J. Anim. Genet.">
        <title>Multiple reference genome sequences of hot pepper reveal the massive evolution of plant disease resistance genes by retroduplication.</title>
        <authorList>
            <person name="Kim S."/>
            <person name="Park J."/>
            <person name="Yeom S.-I."/>
            <person name="Kim Y.-M."/>
            <person name="Seo E."/>
            <person name="Kim K.-T."/>
            <person name="Kim M.-S."/>
            <person name="Lee J.M."/>
            <person name="Cheong K."/>
            <person name="Shin H.-S."/>
            <person name="Kim S.-B."/>
            <person name="Han K."/>
            <person name="Lee J."/>
            <person name="Park M."/>
            <person name="Lee H.-A."/>
            <person name="Lee H.-Y."/>
            <person name="Lee Y."/>
            <person name="Oh S."/>
            <person name="Lee J.H."/>
            <person name="Choi E."/>
            <person name="Choi E."/>
            <person name="Lee S.E."/>
            <person name="Jeon J."/>
            <person name="Kim H."/>
            <person name="Choi G."/>
            <person name="Song H."/>
            <person name="Lee J."/>
            <person name="Lee S.-C."/>
            <person name="Kwon J.-K."/>
            <person name="Lee H.-Y."/>
            <person name="Koo N."/>
            <person name="Hong Y."/>
            <person name="Kim R.W."/>
            <person name="Kang W.-H."/>
            <person name="Huh J.H."/>
            <person name="Kang B.-C."/>
            <person name="Yang T.-J."/>
            <person name="Lee Y.-H."/>
            <person name="Bennetzen J.L."/>
            <person name="Choi D."/>
        </authorList>
    </citation>
    <scope>NUCLEOTIDE SEQUENCE [LARGE SCALE GENOMIC DNA]</scope>
    <source>
        <strain evidence="3">cv. PBC81</strain>
    </source>
</reference>
<organism evidence="2 3">
    <name type="scientific">Capsicum baccatum</name>
    <name type="common">Peruvian pepper</name>
    <dbReference type="NCBI Taxonomy" id="33114"/>
    <lineage>
        <taxon>Eukaryota</taxon>
        <taxon>Viridiplantae</taxon>
        <taxon>Streptophyta</taxon>
        <taxon>Embryophyta</taxon>
        <taxon>Tracheophyta</taxon>
        <taxon>Spermatophyta</taxon>
        <taxon>Magnoliopsida</taxon>
        <taxon>eudicotyledons</taxon>
        <taxon>Gunneridae</taxon>
        <taxon>Pentapetalae</taxon>
        <taxon>asterids</taxon>
        <taxon>lamiids</taxon>
        <taxon>Solanales</taxon>
        <taxon>Solanaceae</taxon>
        <taxon>Solanoideae</taxon>
        <taxon>Capsiceae</taxon>
        <taxon>Capsicum</taxon>
    </lineage>
</organism>
<dbReference type="EMBL" id="MLFT02000269">
    <property type="protein sequence ID" value="PHT28079.1"/>
    <property type="molecule type" value="Genomic_DNA"/>
</dbReference>
<keyword evidence="3" id="KW-1185">Reference proteome</keyword>
<feature type="compositionally biased region" description="Polar residues" evidence="1">
    <location>
        <begin position="40"/>
        <end position="51"/>
    </location>
</feature>